<dbReference type="EMBL" id="JABBXD010000017">
    <property type="protein sequence ID" value="MBD3587605.1"/>
    <property type="molecule type" value="Genomic_DNA"/>
</dbReference>
<reference evidence="2 3" key="1">
    <citation type="submission" date="2020-04" db="EMBL/GenBank/DDBJ databases">
        <title>Salinimonas sp. HHU 13199.</title>
        <authorList>
            <person name="Cui X."/>
            <person name="Zhang D."/>
        </authorList>
    </citation>
    <scope>NUCLEOTIDE SEQUENCE [LARGE SCALE GENOMIC DNA]</scope>
    <source>
        <strain evidence="2 3">HHU 13199</strain>
    </source>
</reference>
<evidence type="ECO:0000313" key="2">
    <source>
        <dbReference type="EMBL" id="MBD3587605.1"/>
    </source>
</evidence>
<feature type="signal peptide" evidence="1">
    <location>
        <begin position="1"/>
        <end position="27"/>
    </location>
</feature>
<proteinExistence type="predicted"/>
<feature type="chain" id="PRO_5045990224" description="DUF1566 domain-containing protein" evidence="1">
    <location>
        <begin position="28"/>
        <end position="242"/>
    </location>
</feature>
<accession>A0ABR8LN48</accession>
<evidence type="ECO:0000313" key="3">
    <source>
        <dbReference type="Proteomes" id="UP000624419"/>
    </source>
</evidence>
<organism evidence="2 3">
    <name type="scientific">Salinimonas profundi</name>
    <dbReference type="NCBI Taxonomy" id="2729140"/>
    <lineage>
        <taxon>Bacteria</taxon>
        <taxon>Pseudomonadati</taxon>
        <taxon>Pseudomonadota</taxon>
        <taxon>Gammaproteobacteria</taxon>
        <taxon>Alteromonadales</taxon>
        <taxon>Alteromonadaceae</taxon>
        <taxon>Alteromonas/Salinimonas group</taxon>
        <taxon>Salinimonas</taxon>
    </lineage>
</organism>
<name>A0ABR8LN48_9ALTE</name>
<gene>
    <name evidence="2" type="ORF">HHX48_17845</name>
</gene>
<dbReference type="Proteomes" id="UP000624419">
    <property type="component" value="Unassembled WGS sequence"/>
</dbReference>
<sequence length="242" mass="27584">MKSSAKILSAFVCSALFLALGSFSAQSAPIYTFGDTPLKDTDRGSFVDLDTGLEWMDFGIVNNLPLSHVLENLSEGGDYYGWRMPNENEVNDLWRKVFYDRIEGPTLSDGQGESYEEISMNFIYWGGYHEERVDEWDKLFDIISYNQAVDIGTGYGFYYGLGWFYSTDGTIDYARFQLFEKWSGETGYAQVYQGGDYQRYLDVVSPYTAPFLVKGTVEVTEPESFIVLLLSIFLILRARKTC</sequence>
<comment type="caution">
    <text evidence="2">The sequence shown here is derived from an EMBL/GenBank/DDBJ whole genome shotgun (WGS) entry which is preliminary data.</text>
</comment>
<keyword evidence="3" id="KW-1185">Reference proteome</keyword>
<dbReference type="RefSeq" id="WP_191026655.1">
    <property type="nucleotide sequence ID" value="NZ_JABBXD010000017.1"/>
</dbReference>
<keyword evidence="1" id="KW-0732">Signal</keyword>
<evidence type="ECO:0008006" key="4">
    <source>
        <dbReference type="Google" id="ProtNLM"/>
    </source>
</evidence>
<evidence type="ECO:0000256" key="1">
    <source>
        <dbReference type="SAM" id="SignalP"/>
    </source>
</evidence>
<protein>
    <recommendedName>
        <fullName evidence="4">DUF1566 domain-containing protein</fullName>
    </recommendedName>
</protein>